<evidence type="ECO:0000313" key="2">
    <source>
        <dbReference type="EMBL" id="EJK46909.1"/>
    </source>
</evidence>
<organism evidence="2 3">
    <name type="scientific">Thalassiosira oceanica</name>
    <name type="common">Marine diatom</name>
    <dbReference type="NCBI Taxonomy" id="159749"/>
    <lineage>
        <taxon>Eukaryota</taxon>
        <taxon>Sar</taxon>
        <taxon>Stramenopiles</taxon>
        <taxon>Ochrophyta</taxon>
        <taxon>Bacillariophyta</taxon>
        <taxon>Coscinodiscophyceae</taxon>
        <taxon>Thalassiosirophycidae</taxon>
        <taxon>Thalassiosirales</taxon>
        <taxon>Thalassiosiraceae</taxon>
        <taxon>Thalassiosira</taxon>
    </lineage>
</organism>
<feature type="region of interest" description="Disordered" evidence="1">
    <location>
        <begin position="1"/>
        <end position="51"/>
    </location>
</feature>
<gene>
    <name evidence="2" type="ORF">THAOC_34403</name>
</gene>
<name>K0R4Z4_THAOC</name>
<reference evidence="2 3" key="1">
    <citation type="journal article" date="2012" name="Genome Biol.">
        <title>Genome and low-iron response of an oceanic diatom adapted to chronic iron limitation.</title>
        <authorList>
            <person name="Lommer M."/>
            <person name="Specht M."/>
            <person name="Roy A.S."/>
            <person name="Kraemer L."/>
            <person name="Andreson R."/>
            <person name="Gutowska M.A."/>
            <person name="Wolf J."/>
            <person name="Bergner S.V."/>
            <person name="Schilhabel M.B."/>
            <person name="Klostermeier U.C."/>
            <person name="Beiko R.G."/>
            <person name="Rosenstiel P."/>
            <person name="Hippler M."/>
            <person name="Laroche J."/>
        </authorList>
    </citation>
    <scope>NUCLEOTIDE SEQUENCE [LARGE SCALE GENOMIC DNA]</scope>
    <source>
        <strain evidence="2 3">CCMP1005</strain>
    </source>
</reference>
<comment type="caution">
    <text evidence="2">The sequence shown here is derived from an EMBL/GenBank/DDBJ whole genome shotgun (WGS) entry which is preliminary data.</text>
</comment>
<proteinExistence type="predicted"/>
<protein>
    <submittedName>
        <fullName evidence="2">Uncharacterized protein</fullName>
    </submittedName>
</protein>
<dbReference type="Proteomes" id="UP000266841">
    <property type="component" value="Unassembled WGS sequence"/>
</dbReference>
<feature type="compositionally biased region" description="Basic and acidic residues" evidence="1">
    <location>
        <begin position="190"/>
        <end position="199"/>
    </location>
</feature>
<evidence type="ECO:0000256" key="1">
    <source>
        <dbReference type="SAM" id="MobiDB-lite"/>
    </source>
</evidence>
<accession>K0R4Z4</accession>
<feature type="region of interest" description="Disordered" evidence="1">
    <location>
        <begin position="153"/>
        <end position="199"/>
    </location>
</feature>
<dbReference type="AlphaFoldDB" id="K0R4Z4"/>
<keyword evidence="3" id="KW-1185">Reference proteome</keyword>
<feature type="compositionally biased region" description="Polar residues" evidence="1">
    <location>
        <begin position="1"/>
        <end position="13"/>
    </location>
</feature>
<dbReference type="EMBL" id="AGNL01047470">
    <property type="protein sequence ID" value="EJK46909.1"/>
    <property type="molecule type" value="Genomic_DNA"/>
</dbReference>
<sequence length="199" mass="21557">MSLTPRNSLSQVGRLQRRRANDGVRRPSPGSETTAGIGTESGRPRRSLNEDIEADNLPAADMIDKFATESAANNPLWRCIRARQYRTASRKRTTRKLEKLVKVRGFRKTCLIIPLFAASENALLGLGTATAGVRQQGDGWTVDSSTGARSDYTPACAFPARPPASRLAGPLDADERKNSGEGVTGGGEADVMRLTRPYE</sequence>
<evidence type="ECO:0000313" key="3">
    <source>
        <dbReference type="Proteomes" id="UP000266841"/>
    </source>
</evidence>